<evidence type="ECO:0000313" key="2">
    <source>
        <dbReference type="EMBL" id="SPR15763.1"/>
    </source>
</evidence>
<evidence type="ECO:0000313" key="3">
    <source>
        <dbReference type="EMBL" id="SPR15900.1"/>
    </source>
</evidence>
<reference evidence="4" key="1">
    <citation type="submission" date="2018-03" db="EMBL/GenBank/DDBJ databases">
        <authorList>
            <person name="Batty M. E."/>
            <person name="Batty M E."/>
        </authorList>
    </citation>
    <scope>NUCLEOTIDE SEQUENCE [LARGE SCALE GENOMIC DNA]</scope>
</reference>
<accession>A0A2U3RRA8</accession>
<name>A0A2U3RRA8_ORITS</name>
<dbReference type="GO" id="GO:0004519">
    <property type="term" value="F:endonuclease activity"/>
    <property type="evidence" value="ECO:0007669"/>
    <property type="project" value="UniProtKB-KW"/>
</dbReference>
<dbReference type="GO" id="GO:0003676">
    <property type="term" value="F:nucleic acid binding"/>
    <property type="evidence" value="ECO:0007669"/>
    <property type="project" value="InterPro"/>
</dbReference>
<keyword evidence="2" id="KW-0378">Hydrolase</keyword>
<dbReference type="EMBL" id="LS398548">
    <property type="protein sequence ID" value="SPR15900.1"/>
    <property type="molecule type" value="Genomic_DNA"/>
</dbReference>
<dbReference type="Proteomes" id="UP000245243">
    <property type="component" value="Chromosome I"/>
</dbReference>
<dbReference type="SMART" id="SM00507">
    <property type="entry name" value="HNHc"/>
    <property type="match status" value="1"/>
</dbReference>
<proteinExistence type="predicted"/>
<feature type="domain" description="HNH nuclease" evidence="1">
    <location>
        <begin position="49"/>
        <end position="103"/>
    </location>
</feature>
<dbReference type="AlphaFoldDB" id="A0A2U3RRA8"/>
<protein>
    <submittedName>
        <fullName evidence="2">HNH endonuclease</fullName>
    </submittedName>
</protein>
<organism evidence="2 4">
    <name type="scientific">Orientia tsutsugamushi</name>
    <name type="common">Rickettsia tsutsugamushi</name>
    <dbReference type="NCBI Taxonomy" id="784"/>
    <lineage>
        <taxon>Bacteria</taxon>
        <taxon>Pseudomonadati</taxon>
        <taxon>Pseudomonadota</taxon>
        <taxon>Alphaproteobacteria</taxon>
        <taxon>Rickettsiales</taxon>
        <taxon>Rickettsiaceae</taxon>
        <taxon>Rickettsieae</taxon>
        <taxon>Orientia</taxon>
    </lineage>
</organism>
<dbReference type="Gene3D" id="1.10.30.50">
    <property type="match status" value="1"/>
</dbReference>
<keyword evidence="2" id="KW-0255">Endonuclease</keyword>
<dbReference type="InterPro" id="IPR003615">
    <property type="entry name" value="HNH_nuc"/>
</dbReference>
<dbReference type="EMBL" id="LS398548">
    <property type="protein sequence ID" value="SPR15763.1"/>
    <property type="molecule type" value="Genomic_DNA"/>
</dbReference>
<keyword evidence="2" id="KW-0540">Nuclease</keyword>
<dbReference type="RefSeq" id="WP_197709771.1">
    <property type="nucleotide sequence ID" value="NZ_LS398548.1"/>
</dbReference>
<sequence>MNKDLYLWKLQWTTIKRHILVKGKSSPDNSKLREYWHKRQADSPKYLFKSRQILWRRQKGKCLVCFDLIDNGESVHVHHITPIRCGGTDHINNLCLLHENCHRQVHSNRGQLIAAVFVNCLSRMRSNSLVRFFGRKSAFALTYPLKLIFQ</sequence>
<dbReference type="CDD" id="cd00085">
    <property type="entry name" value="HNHc"/>
    <property type="match status" value="1"/>
</dbReference>
<dbReference type="InterPro" id="IPR002711">
    <property type="entry name" value="HNH"/>
</dbReference>
<evidence type="ECO:0000313" key="4">
    <source>
        <dbReference type="Proteomes" id="UP000245243"/>
    </source>
</evidence>
<dbReference type="GO" id="GO:0008270">
    <property type="term" value="F:zinc ion binding"/>
    <property type="evidence" value="ECO:0007669"/>
    <property type="project" value="InterPro"/>
</dbReference>
<dbReference type="Pfam" id="PF01844">
    <property type="entry name" value="HNH"/>
    <property type="match status" value="1"/>
</dbReference>
<evidence type="ECO:0000259" key="1">
    <source>
        <dbReference type="SMART" id="SM00507"/>
    </source>
</evidence>
<reference evidence="2" key="2">
    <citation type="submission" date="2018-03" db="EMBL/GenBank/DDBJ databases">
        <authorList>
            <person name="Keele B.F."/>
        </authorList>
    </citation>
    <scope>NUCLEOTIDE SEQUENCE [LARGE SCALE GENOMIC DNA]</scope>
    <source>
        <strain evidence="2">Karp</strain>
    </source>
</reference>
<gene>
    <name evidence="2" type="ORF">KARP_01650</name>
    <name evidence="3" type="ORF">KARP_01787</name>
</gene>